<proteinExistence type="predicted"/>
<keyword evidence="1" id="KW-0472">Membrane</keyword>
<feature type="transmembrane region" description="Helical" evidence="1">
    <location>
        <begin position="127"/>
        <end position="150"/>
    </location>
</feature>
<evidence type="ECO:0000313" key="2">
    <source>
        <dbReference type="EMBL" id="MBB5790377.1"/>
    </source>
</evidence>
<evidence type="ECO:0000313" key="3">
    <source>
        <dbReference type="Proteomes" id="UP000542813"/>
    </source>
</evidence>
<name>A0A7W9LNQ5_9ACTN</name>
<dbReference type="Proteomes" id="UP000542813">
    <property type="component" value="Unassembled WGS sequence"/>
</dbReference>
<keyword evidence="3" id="KW-1185">Reference proteome</keyword>
<dbReference type="Pfam" id="PF14329">
    <property type="entry name" value="DUF4386"/>
    <property type="match status" value="1"/>
</dbReference>
<feature type="transmembrane region" description="Helical" evidence="1">
    <location>
        <begin position="227"/>
        <end position="249"/>
    </location>
</feature>
<feature type="transmembrane region" description="Helical" evidence="1">
    <location>
        <begin position="170"/>
        <end position="191"/>
    </location>
</feature>
<gene>
    <name evidence="2" type="ORF">HD601_004952</name>
</gene>
<dbReference type="RefSeq" id="WP_184826394.1">
    <property type="nucleotide sequence ID" value="NZ_JACHMM010000001.1"/>
</dbReference>
<dbReference type="InterPro" id="IPR025495">
    <property type="entry name" value="DUF4386"/>
</dbReference>
<evidence type="ECO:0008006" key="4">
    <source>
        <dbReference type="Google" id="ProtNLM"/>
    </source>
</evidence>
<feature type="transmembrane region" description="Helical" evidence="1">
    <location>
        <begin position="42"/>
        <end position="64"/>
    </location>
</feature>
<keyword evidence="1" id="KW-1133">Transmembrane helix</keyword>
<protein>
    <recommendedName>
        <fullName evidence="4">DUF4386 domain-containing protein</fullName>
    </recommendedName>
</protein>
<dbReference type="AlphaFoldDB" id="A0A7W9LNQ5"/>
<evidence type="ECO:0000256" key="1">
    <source>
        <dbReference type="SAM" id="Phobius"/>
    </source>
</evidence>
<accession>A0A7W9LNQ5</accession>
<sequence>MIVEVVVNRPSSGLLGRRRTVQKINGIQPDIPVKRIARAAGALYVAIFIVAPFAFFVGRSRILVEDDPTATAENLLADETLFRIGMAAESVVFLIEIVLAALLYTLFRPVNATVAMAAAFSRVAEAVVQAVNLLTSSLVLLTVSGAGYLAAFEPDQVDALVSLFFDANEFVTLIWGLFFGLHLILLGYLVYKSGFLPRVLGILLAAASIGYLAEGFGNLLWPGTADVLAATVVVLAVPGELAFALWLIIKGVDGTRWQQVASARSDPQRSI</sequence>
<comment type="caution">
    <text evidence="2">The sequence shown here is derived from an EMBL/GenBank/DDBJ whole genome shotgun (WGS) entry which is preliminary data.</text>
</comment>
<feature type="transmembrane region" description="Helical" evidence="1">
    <location>
        <begin position="198"/>
        <end position="221"/>
    </location>
</feature>
<reference evidence="2 3" key="1">
    <citation type="submission" date="2020-08" db="EMBL/GenBank/DDBJ databases">
        <title>Sequencing the genomes of 1000 actinobacteria strains.</title>
        <authorList>
            <person name="Klenk H.-P."/>
        </authorList>
    </citation>
    <scope>NUCLEOTIDE SEQUENCE [LARGE SCALE GENOMIC DNA]</scope>
    <source>
        <strain evidence="2 3">DSM 102122</strain>
    </source>
</reference>
<dbReference type="EMBL" id="JACHMM010000001">
    <property type="protein sequence ID" value="MBB5790377.1"/>
    <property type="molecule type" value="Genomic_DNA"/>
</dbReference>
<organism evidence="2 3">
    <name type="scientific">Jiangella mangrovi</name>
    <dbReference type="NCBI Taxonomy" id="1524084"/>
    <lineage>
        <taxon>Bacteria</taxon>
        <taxon>Bacillati</taxon>
        <taxon>Actinomycetota</taxon>
        <taxon>Actinomycetes</taxon>
        <taxon>Jiangellales</taxon>
        <taxon>Jiangellaceae</taxon>
        <taxon>Jiangella</taxon>
    </lineage>
</organism>
<keyword evidence="1" id="KW-0812">Transmembrane</keyword>
<feature type="transmembrane region" description="Helical" evidence="1">
    <location>
        <begin position="84"/>
        <end position="107"/>
    </location>
</feature>